<organism evidence="3 4">
    <name type="scientific">Proteus mirabilis (strain HI4320)</name>
    <dbReference type="NCBI Taxonomy" id="529507"/>
    <lineage>
        <taxon>Bacteria</taxon>
        <taxon>Pseudomonadati</taxon>
        <taxon>Pseudomonadota</taxon>
        <taxon>Gammaproteobacteria</taxon>
        <taxon>Enterobacterales</taxon>
        <taxon>Morganellaceae</taxon>
        <taxon>Proteus</taxon>
    </lineage>
</organism>
<reference evidence="3 4" key="1">
    <citation type="journal article" date="2008" name="J. Bacteriol.">
        <title>Complete genome sequence of uropathogenic Proteus mirabilis, a master of both adherence and motility.</title>
        <authorList>
            <person name="Pearson M.M."/>
            <person name="Sebaihia M."/>
            <person name="Churcher C."/>
            <person name="Quail M.A."/>
            <person name="Seshasayee A.S."/>
            <person name="Luscombe N.M."/>
            <person name="Abdellah Z."/>
            <person name="Arrosmith C."/>
            <person name="Atkin B."/>
            <person name="Chillingworth T."/>
            <person name="Hauser H."/>
            <person name="Jagels K."/>
            <person name="Moule S."/>
            <person name="Mungall K."/>
            <person name="Norbertczak H."/>
            <person name="Rabbinowitsch E."/>
            <person name="Walker D."/>
            <person name="Whithead S."/>
            <person name="Thomson N.R."/>
            <person name="Rather P.N."/>
            <person name="Parkhill J."/>
            <person name="Mobley H.L."/>
        </authorList>
    </citation>
    <scope>NUCLEOTIDE SEQUENCE [LARGE SCALE GENOMIC DNA]</scope>
    <source>
        <strain evidence="3 4">HI4320</strain>
    </source>
</reference>
<dbReference type="RefSeq" id="WP_012368914.1">
    <property type="nucleotide sequence ID" value="NC_010555.1"/>
</dbReference>
<feature type="domain" description="J" evidence="2">
    <location>
        <begin position="5"/>
        <end position="79"/>
    </location>
</feature>
<dbReference type="GeneID" id="6166484"/>
<evidence type="ECO:0000313" key="3">
    <source>
        <dbReference type="EMBL" id="CAQ34902.1"/>
    </source>
</evidence>
<sequence>MNIQQALNVFGLSGELTEQDIKTAYKKASLKFHPDRNQGNPVAAEMMKAVNCAYDFLMQNMDKINAFQSEEATAHYNYGEELENALNALHALSGVIFEVTGNWIWISGDTKPHKEALKAMGCKWANQKKMWFFRPEEYKAHGNRKSHSMDEIRAMYGTTGAYKAKGSRQIESRA</sequence>
<name>B1VJ93_PROMH</name>
<dbReference type="InterPro" id="IPR001623">
    <property type="entry name" value="DnaJ_domain"/>
</dbReference>
<evidence type="ECO:0000313" key="4">
    <source>
        <dbReference type="Proteomes" id="UP000008319"/>
    </source>
</evidence>
<dbReference type="Pfam" id="PF00226">
    <property type="entry name" value="DnaJ"/>
    <property type="match status" value="1"/>
</dbReference>
<keyword evidence="3" id="KW-0614">Plasmid</keyword>
<dbReference type="PRINTS" id="PR00625">
    <property type="entry name" value="JDOMAIN"/>
</dbReference>
<protein>
    <submittedName>
        <fullName evidence="3">DnaJ-like protein</fullName>
    </submittedName>
</protein>
<dbReference type="SUPFAM" id="SSF46565">
    <property type="entry name" value="Chaperone J-domain"/>
    <property type="match status" value="1"/>
</dbReference>
<dbReference type="EnsemblBacteria" id="CAQ34902">
    <property type="protein sequence ID" value="CAQ34902"/>
    <property type="gene ID" value="PMIP53"/>
</dbReference>
<dbReference type="EMBL" id="AM942760">
    <property type="protein sequence ID" value="CAQ34902.1"/>
    <property type="molecule type" value="Genomic_DNA"/>
</dbReference>
<evidence type="ECO:0000256" key="1">
    <source>
        <dbReference type="ARBA" id="ARBA00023186"/>
    </source>
</evidence>
<dbReference type="PROSITE" id="PS50076">
    <property type="entry name" value="DNAJ_2"/>
    <property type="match status" value="1"/>
</dbReference>
<keyword evidence="1" id="KW-0143">Chaperone</keyword>
<accession>B1VJ93</accession>
<dbReference type="Proteomes" id="UP000008319">
    <property type="component" value="Plasmid pHI4320"/>
</dbReference>
<dbReference type="HOGENOM" id="CLU_095264_0_0_6"/>
<dbReference type="AlphaFoldDB" id="B1VJ93"/>
<geneLocation type="plasmid" evidence="3 4">
    <name>pHI4320</name>
</geneLocation>
<dbReference type="PANTHER" id="PTHR44272:SF2">
    <property type="entry name" value="CHAPERONE PROTEIN DNAJ 16"/>
    <property type="match status" value="1"/>
</dbReference>
<proteinExistence type="predicted"/>
<dbReference type="eggNOG" id="COG2214">
    <property type="taxonomic scope" value="Bacteria"/>
</dbReference>
<dbReference type="PANTHER" id="PTHR44272">
    <property type="entry name" value="DNAJ DOMAIN (PROKARYOTIC HEAT SHOCK PROTEIN)"/>
    <property type="match status" value="1"/>
</dbReference>
<gene>
    <name evidence="3" type="ordered locus">PMIP53</name>
</gene>
<dbReference type="Gene3D" id="1.10.287.110">
    <property type="entry name" value="DnaJ domain"/>
    <property type="match status" value="1"/>
</dbReference>
<dbReference type="KEGG" id="pmr:PMIP53"/>
<dbReference type="InterPro" id="IPR052812">
    <property type="entry name" value="Plant_DnaJ_domain"/>
</dbReference>
<dbReference type="SMART" id="SM00271">
    <property type="entry name" value="DnaJ"/>
    <property type="match status" value="1"/>
</dbReference>
<dbReference type="CDD" id="cd06257">
    <property type="entry name" value="DnaJ"/>
    <property type="match status" value="1"/>
</dbReference>
<keyword evidence="4" id="KW-1185">Reference proteome</keyword>
<evidence type="ECO:0000259" key="2">
    <source>
        <dbReference type="PROSITE" id="PS50076"/>
    </source>
</evidence>
<dbReference type="PATRIC" id="fig|529507.6.peg.3686"/>
<dbReference type="InterPro" id="IPR036869">
    <property type="entry name" value="J_dom_sf"/>
</dbReference>